<proteinExistence type="predicted"/>
<protein>
    <submittedName>
        <fullName evidence="1">Uncharacterized protein</fullName>
    </submittedName>
</protein>
<gene>
    <name evidence="1" type="ORF">QBC47DRAFT_96145</name>
</gene>
<evidence type="ECO:0000313" key="2">
    <source>
        <dbReference type="Proteomes" id="UP001239445"/>
    </source>
</evidence>
<evidence type="ECO:0000313" key="1">
    <source>
        <dbReference type="EMBL" id="KAK1758823.1"/>
    </source>
</evidence>
<keyword evidence="2" id="KW-1185">Reference proteome</keyword>
<dbReference type="EMBL" id="MU839828">
    <property type="protein sequence ID" value="KAK1758823.1"/>
    <property type="molecule type" value="Genomic_DNA"/>
</dbReference>
<dbReference type="Proteomes" id="UP001239445">
    <property type="component" value="Unassembled WGS sequence"/>
</dbReference>
<reference evidence="1" key="1">
    <citation type="submission" date="2023-06" db="EMBL/GenBank/DDBJ databases">
        <title>Genome-scale phylogeny and comparative genomics of the fungal order Sordariales.</title>
        <authorList>
            <consortium name="Lawrence Berkeley National Laboratory"/>
            <person name="Hensen N."/>
            <person name="Bonometti L."/>
            <person name="Westerberg I."/>
            <person name="Brannstrom I.O."/>
            <person name="Guillou S."/>
            <person name="Cros-Aarteil S."/>
            <person name="Calhoun S."/>
            <person name="Haridas S."/>
            <person name="Kuo A."/>
            <person name="Mondo S."/>
            <person name="Pangilinan J."/>
            <person name="Riley R."/>
            <person name="Labutti K."/>
            <person name="Andreopoulos B."/>
            <person name="Lipzen A."/>
            <person name="Chen C."/>
            <person name="Yanf M."/>
            <person name="Daum C."/>
            <person name="Ng V."/>
            <person name="Clum A."/>
            <person name="Steindorff A."/>
            <person name="Ohm R."/>
            <person name="Martin F."/>
            <person name="Silar P."/>
            <person name="Natvig D."/>
            <person name="Lalanne C."/>
            <person name="Gautier V."/>
            <person name="Ament-Velasquez S.L."/>
            <person name="Kruys A."/>
            <person name="Hutchinson M.I."/>
            <person name="Powell A.J."/>
            <person name="Barry K."/>
            <person name="Miller A.N."/>
            <person name="Grigoriev I.V."/>
            <person name="Debuchy R."/>
            <person name="Gladieux P."/>
            <person name="Thoren M.H."/>
            <person name="Johannesson H."/>
        </authorList>
    </citation>
    <scope>NUCLEOTIDE SEQUENCE</scope>
    <source>
        <strain evidence="1">PSN4</strain>
    </source>
</reference>
<comment type="caution">
    <text evidence="1">The sequence shown here is derived from an EMBL/GenBank/DDBJ whole genome shotgun (WGS) entry which is preliminary data.</text>
</comment>
<name>A0AAJ0BKE2_9PEZI</name>
<dbReference type="AlphaFoldDB" id="A0AAJ0BKE2"/>
<sequence length="230" mass="24333">MLVRAMRLPPSLATNLNMPLPCVLARRDGARHPVVSELGVFSEAPPETELLAGVVALVDEVGLVGVLVVVLDKSLDRTFPGFSLEGAAFAQAETVGLAERAEKGGLVLSCPTKSGAAMFARRVRGSVGPAGVGEGVVRHGGEGWLRPESGGHQRRQRWDEGRRWLLGFEGCQVCLSLVRRSDAGGRWSARGQKRRGPVTGRDWRSALPATFSLAPHSSSAAAAAAWAPGR</sequence>
<organism evidence="1 2">
    <name type="scientific">Echria macrotheca</name>
    <dbReference type="NCBI Taxonomy" id="438768"/>
    <lineage>
        <taxon>Eukaryota</taxon>
        <taxon>Fungi</taxon>
        <taxon>Dikarya</taxon>
        <taxon>Ascomycota</taxon>
        <taxon>Pezizomycotina</taxon>
        <taxon>Sordariomycetes</taxon>
        <taxon>Sordariomycetidae</taxon>
        <taxon>Sordariales</taxon>
        <taxon>Schizotheciaceae</taxon>
        <taxon>Echria</taxon>
    </lineage>
</organism>
<accession>A0AAJ0BKE2</accession>